<comment type="similarity">
    <text evidence="1">Belongs to the LOR family.</text>
</comment>
<accession>A0A3N2Q609</accession>
<evidence type="ECO:0000256" key="1">
    <source>
        <dbReference type="ARBA" id="ARBA00005437"/>
    </source>
</evidence>
<dbReference type="GeneID" id="39578626"/>
<name>A0A3N2Q609_SODAK</name>
<dbReference type="InterPro" id="IPR007612">
    <property type="entry name" value="LOR"/>
</dbReference>
<dbReference type="SUPFAM" id="SSF54518">
    <property type="entry name" value="Tubby C-terminal domain-like"/>
    <property type="match status" value="1"/>
</dbReference>
<dbReference type="PANTHER" id="PTHR31087:SF161">
    <property type="entry name" value="TUBBY C 2 FAMILY PROTEIN"/>
    <property type="match status" value="1"/>
</dbReference>
<dbReference type="Proteomes" id="UP000272025">
    <property type="component" value="Unassembled WGS sequence"/>
</dbReference>
<protein>
    <recommendedName>
        <fullName evidence="4">DUF567-domain-containing protein</fullName>
    </recommendedName>
</protein>
<dbReference type="EMBL" id="ML119051">
    <property type="protein sequence ID" value="ROT42192.1"/>
    <property type="molecule type" value="Genomic_DNA"/>
</dbReference>
<evidence type="ECO:0000313" key="2">
    <source>
        <dbReference type="EMBL" id="ROT42192.1"/>
    </source>
</evidence>
<dbReference type="STRING" id="1314773.A0A3N2Q609"/>
<dbReference type="AlphaFoldDB" id="A0A3N2Q609"/>
<sequence>MQSSHQHDLGYAFSQAIATVKMNPMPEPIGVFDRYIAKQTETIILKEKVLSLSGDSFDIKLASGNPLIRVDGNVLSLRGRKKVFDMSGRYLFDIYKEHLHLLHTTYVVEDVEKKVKIMQVRNAFKFFGSKANATFTSTGTGKPQSLVMGGNWFDTSADIVDESSGAVVARIDRKLLNAREWLGGQQTYALVVAPGVDMALMCALCICLDEKNNDS</sequence>
<evidence type="ECO:0000313" key="3">
    <source>
        <dbReference type="Proteomes" id="UP000272025"/>
    </source>
</evidence>
<evidence type="ECO:0008006" key="4">
    <source>
        <dbReference type="Google" id="ProtNLM"/>
    </source>
</evidence>
<reference evidence="2 3" key="1">
    <citation type="journal article" date="2018" name="Mol. Ecol.">
        <title>The obligate alkalophilic soda-lake fungus Sodiomyces alkalinus has shifted to a protein diet.</title>
        <authorList>
            <person name="Grum-Grzhimaylo A.A."/>
            <person name="Falkoski D.L."/>
            <person name="van den Heuvel J."/>
            <person name="Valero-Jimenez C.A."/>
            <person name="Min B."/>
            <person name="Choi I.G."/>
            <person name="Lipzen A."/>
            <person name="Daum C.G."/>
            <person name="Aanen D.K."/>
            <person name="Tsang A."/>
            <person name="Henrissat B."/>
            <person name="Bilanenko E.N."/>
            <person name="de Vries R.P."/>
            <person name="van Kan J.A.L."/>
            <person name="Grigoriev I.V."/>
            <person name="Debets A.J.M."/>
        </authorList>
    </citation>
    <scope>NUCLEOTIDE SEQUENCE [LARGE SCALE GENOMIC DNA]</scope>
    <source>
        <strain evidence="2 3">F11</strain>
    </source>
</reference>
<dbReference type="RefSeq" id="XP_028469998.1">
    <property type="nucleotide sequence ID" value="XM_028610148.1"/>
</dbReference>
<dbReference type="Gene3D" id="2.40.160.200">
    <property type="entry name" value="LURP1-related"/>
    <property type="match status" value="1"/>
</dbReference>
<dbReference type="InterPro" id="IPR038595">
    <property type="entry name" value="LOR_sf"/>
</dbReference>
<dbReference type="Pfam" id="PF04525">
    <property type="entry name" value="LOR"/>
    <property type="match status" value="1"/>
</dbReference>
<dbReference type="PANTHER" id="PTHR31087">
    <property type="match status" value="1"/>
</dbReference>
<organism evidence="2 3">
    <name type="scientific">Sodiomyces alkalinus (strain CBS 110278 / VKM F-3762 / F11)</name>
    <name type="common">Alkaliphilic filamentous fungus</name>
    <dbReference type="NCBI Taxonomy" id="1314773"/>
    <lineage>
        <taxon>Eukaryota</taxon>
        <taxon>Fungi</taxon>
        <taxon>Dikarya</taxon>
        <taxon>Ascomycota</taxon>
        <taxon>Pezizomycotina</taxon>
        <taxon>Sordariomycetes</taxon>
        <taxon>Hypocreomycetidae</taxon>
        <taxon>Glomerellales</taxon>
        <taxon>Plectosphaerellaceae</taxon>
        <taxon>Sodiomyces</taxon>
    </lineage>
</organism>
<gene>
    <name evidence="2" type="ORF">SODALDRAFT_326366</name>
</gene>
<proteinExistence type="inferred from homology"/>
<keyword evidence="3" id="KW-1185">Reference proteome</keyword>
<dbReference type="InterPro" id="IPR025659">
    <property type="entry name" value="Tubby-like_C"/>
</dbReference>
<dbReference type="OrthoDB" id="97518at2759"/>